<organism evidence="2 3">
    <name type="scientific">Panagrellus redivivus</name>
    <name type="common">Microworm</name>
    <dbReference type="NCBI Taxonomy" id="6233"/>
    <lineage>
        <taxon>Eukaryota</taxon>
        <taxon>Metazoa</taxon>
        <taxon>Ecdysozoa</taxon>
        <taxon>Nematoda</taxon>
        <taxon>Chromadorea</taxon>
        <taxon>Rhabditida</taxon>
        <taxon>Tylenchina</taxon>
        <taxon>Panagrolaimomorpha</taxon>
        <taxon>Panagrolaimoidea</taxon>
        <taxon>Panagrolaimidae</taxon>
        <taxon>Panagrellus</taxon>
    </lineage>
</organism>
<sequence>MAALILNLQHHQDRVVVCQTMGLLSAKYGVFPIILLKNYIENAFSTLWLFTFIPLTQFTVFTYYLSKVQRRVLKDI</sequence>
<proteinExistence type="predicted"/>
<protein>
    <submittedName>
        <fullName evidence="3">Very-long-chain (3R)-3-hydroxyacyl-CoA dehydratase</fullName>
    </submittedName>
</protein>
<dbReference type="AlphaFoldDB" id="A0A7E4VA62"/>
<accession>A0A7E4VA62</accession>
<evidence type="ECO:0000313" key="3">
    <source>
        <dbReference type="WBParaSite" id="Pan_g18508.t1"/>
    </source>
</evidence>
<keyword evidence="1" id="KW-0812">Transmembrane</keyword>
<keyword evidence="1" id="KW-0472">Membrane</keyword>
<evidence type="ECO:0000313" key="2">
    <source>
        <dbReference type="Proteomes" id="UP000492821"/>
    </source>
</evidence>
<evidence type="ECO:0000256" key="1">
    <source>
        <dbReference type="SAM" id="Phobius"/>
    </source>
</evidence>
<reference evidence="3" key="2">
    <citation type="submission" date="2020-10" db="UniProtKB">
        <authorList>
            <consortium name="WormBaseParasite"/>
        </authorList>
    </citation>
    <scope>IDENTIFICATION</scope>
</reference>
<feature type="transmembrane region" description="Helical" evidence="1">
    <location>
        <begin position="46"/>
        <end position="65"/>
    </location>
</feature>
<dbReference type="Proteomes" id="UP000492821">
    <property type="component" value="Unassembled WGS sequence"/>
</dbReference>
<name>A0A7E4VA62_PANRE</name>
<keyword evidence="1" id="KW-1133">Transmembrane helix</keyword>
<keyword evidence="2" id="KW-1185">Reference proteome</keyword>
<dbReference type="WBParaSite" id="Pan_g18508.t1">
    <property type="protein sequence ID" value="Pan_g18508.t1"/>
    <property type="gene ID" value="Pan_g18508"/>
</dbReference>
<reference evidence="2" key="1">
    <citation type="journal article" date="2013" name="Genetics">
        <title>The draft genome and transcriptome of Panagrellus redivivus are shaped by the harsh demands of a free-living lifestyle.</title>
        <authorList>
            <person name="Srinivasan J."/>
            <person name="Dillman A.R."/>
            <person name="Macchietto M.G."/>
            <person name="Heikkinen L."/>
            <person name="Lakso M."/>
            <person name="Fracchia K.M."/>
            <person name="Antoshechkin I."/>
            <person name="Mortazavi A."/>
            <person name="Wong G."/>
            <person name="Sternberg P.W."/>
        </authorList>
    </citation>
    <scope>NUCLEOTIDE SEQUENCE [LARGE SCALE GENOMIC DNA]</scope>
    <source>
        <strain evidence="2">MT8872</strain>
    </source>
</reference>